<evidence type="ECO:0000313" key="2">
    <source>
        <dbReference type="Proteomes" id="UP000790709"/>
    </source>
</evidence>
<sequence>MSSKPFLLYTAGTPNGRKVSVFLEELKAIYGSAVDYDVEKIDISKNTQKEPWFIKLNPNGRIPVLVDRSRNNFAVFETAAILLYLEQHYDKEQKFAFDPAKQPNDYSEMLQWIFFAHGGVGPMQGQSNHFRRAAPEDIPYAKKRYLDETKRLYNVMEIRLADRDYLAGPGRGTYSIADINVFPWVRGHTFAGIETLDEWPNFKAWFDRIEARQGVQAGVAVP</sequence>
<organism evidence="1 2">
    <name type="scientific">Leucogyrophana mollusca</name>
    <dbReference type="NCBI Taxonomy" id="85980"/>
    <lineage>
        <taxon>Eukaryota</taxon>
        <taxon>Fungi</taxon>
        <taxon>Dikarya</taxon>
        <taxon>Basidiomycota</taxon>
        <taxon>Agaricomycotina</taxon>
        <taxon>Agaricomycetes</taxon>
        <taxon>Agaricomycetidae</taxon>
        <taxon>Boletales</taxon>
        <taxon>Boletales incertae sedis</taxon>
        <taxon>Leucogyrophana</taxon>
    </lineage>
</organism>
<dbReference type="EMBL" id="MU266501">
    <property type="protein sequence ID" value="KAH7922043.1"/>
    <property type="molecule type" value="Genomic_DNA"/>
</dbReference>
<name>A0ACB8BAT2_9AGAM</name>
<proteinExistence type="predicted"/>
<evidence type="ECO:0000313" key="1">
    <source>
        <dbReference type="EMBL" id="KAH7922043.1"/>
    </source>
</evidence>
<dbReference type="Proteomes" id="UP000790709">
    <property type="component" value="Unassembled WGS sequence"/>
</dbReference>
<comment type="caution">
    <text evidence="1">The sequence shown here is derived from an EMBL/GenBank/DDBJ whole genome shotgun (WGS) entry which is preliminary data.</text>
</comment>
<protein>
    <submittedName>
        <fullName evidence="1">Glutathione S-transferase</fullName>
    </submittedName>
</protein>
<reference evidence="1" key="1">
    <citation type="journal article" date="2021" name="New Phytol.">
        <title>Evolutionary innovations through gain and loss of genes in the ectomycorrhizal Boletales.</title>
        <authorList>
            <person name="Wu G."/>
            <person name="Miyauchi S."/>
            <person name="Morin E."/>
            <person name="Kuo A."/>
            <person name="Drula E."/>
            <person name="Varga T."/>
            <person name="Kohler A."/>
            <person name="Feng B."/>
            <person name="Cao Y."/>
            <person name="Lipzen A."/>
            <person name="Daum C."/>
            <person name="Hundley H."/>
            <person name="Pangilinan J."/>
            <person name="Johnson J."/>
            <person name="Barry K."/>
            <person name="LaButti K."/>
            <person name="Ng V."/>
            <person name="Ahrendt S."/>
            <person name="Min B."/>
            <person name="Choi I.G."/>
            <person name="Park H."/>
            <person name="Plett J.M."/>
            <person name="Magnuson J."/>
            <person name="Spatafora J.W."/>
            <person name="Nagy L.G."/>
            <person name="Henrissat B."/>
            <person name="Grigoriev I.V."/>
            <person name="Yang Z.L."/>
            <person name="Xu J."/>
            <person name="Martin F.M."/>
        </authorList>
    </citation>
    <scope>NUCLEOTIDE SEQUENCE</scope>
    <source>
        <strain evidence="1">KUC20120723A-06</strain>
    </source>
</reference>
<keyword evidence="2" id="KW-1185">Reference proteome</keyword>
<gene>
    <name evidence="1" type="ORF">BV22DRAFT_1049195</name>
</gene>
<accession>A0ACB8BAT2</accession>